<proteinExistence type="inferred from homology"/>
<feature type="active site" description="Proton donor" evidence="12">
    <location>
        <position position="271"/>
    </location>
</feature>
<accession>A0A1I5IXW6</accession>
<keyword evidence="7 12" id="KW-0479">Metal-binding</keyword>
<comment type="function">
    <text evidence="2 12">Catalyzes the hydrolysis of UDP-3-O-myristoyl-N-acetylglucosamine to form UDP-3-O-myristoylglucosamine and acetate, the committed step in lipid A biosynthesis.</text>
</comment>
<sequence>MAKLLNAKQTTLKERVVVSGVGVHSGKPVEMILHPADANSGITFLRVDREKKTEFEIKGDYSSVIDTRLCTIVGHPEKGMVATIEHLMAAFRGYGVDNVMVEIDGDEVPVMDGSARAYIDAIDQVGLKELPFSRRYIRVLKPVRVQNGDSVGELLPYEGQRFDVTIDFESDAIGVQHFDDEMTPDVFKRDISLARTFGFMSDVERLWAAGYALGSSLENSVVINDEQKIVNPDGLRYKDEFVRHKTLDAVGDLSLAGAPLLAHYRSFKGGHKLNFNMLEALFADDSNWEWVEAVPALRNAARVGSAVDAASVRIALGPETN</sequence>
<evidence type="ECO:0000313" key="13">
    <source>
        <dbReference type="EMBL" id="SFO65322.1"/>
    </source>
</evidence>
<feature type="binding site" evidence="12">
    <location>
        <position position="86"/>
    </location>
    <ligand>
        <name>Zn(2+)</name>
        <dbReference type="ChEBI" id="CHEBI:29105"/>
    </ligand>
</feature>
<dbReference type="InterPro" id="IPR004463">
    <property type="entry name" value="UDP-acyl_GlcNac_deAcase"/>
</dbReference>
<evidence type="ECO:0000256" key="7">
    <source>
        <dbReference type="ARBA" id="ARBA00022723"/>
    </source>
</evidence>
<keyword evidence="5 12" id="KW-0444">Lipid biosynthesis</keyword>
<name>A0A1I5IXW6_9HYPH</name>
<evidence type="ECO:0000256" key="5">
    <source>
        <dbReference type="ARBA" id="ARBA00022516"/>
    </source>
</evidence>
<dbReference type="NCBIfam" id="TIGR00325">
    <property type="entry name" value="lpxC"/>
    <property type="match status" value="1"/>
</dbReference>
<dbReference type="UniPathway" id="UPA00359">
    <property type="reaction ID" value="UER00478"/>
</dbReference>
<dbReference type="Proteomes" id="UP000199236">
    <property type="component" value="Unassembled WGS sequence"/>
</dbReference>
<dbReference type="PANTHER" id="PTHR33694">
    <property type="entry name" value="UDP-3-O-ACYL-N-ACETYLGLUCOSAMINE DEACETYLASE 1, MITOCHONDRIAL-RELATED"/>
    <property type="match status" value="1"/>
</dbReference>
<evidence type="ECO:0000256" key="11">
    <source>
        <dbReference type="ARBA" id="ARBA00024535"/>
    </source>
</evidence>
<evidence type="ECO:0000256" key="2">
    <source>
        <dbReference type="ARBA" id="ARBA00002923"/>
    </source>
</evidence>
<reference evidence="13 14" key="1">
    <citation type="submission" date="2016-10" db="EMBL/GenBank/DDBJ databases">
        <authorList>
            <person name="de Groot N.N."/>
        </authorList>
    </citation>
    <scope>NUCLEOTIDE SEQUENCE [LARGE SCALE GENOMIC DNA]</scope>
    <source>
        <strain evidence="13 14">CGMCC 1.9157</strain>
    </source>
</reference>
<dbReference type="GO" id="GO:0046872">
    <property type="term" value="F:metal ion binding"/>
    <property type="evidence" value="ECO:0007669"/>
    <property type="project" value="UniProtKB-KW"/>
</dbReference>
<evidence type="ECO:0000256" key="12">
    <source>
        <dbReference type="HAMAP-Rule" id="MF_00388"/>
    </source>
</evidence>
<dbReference type="GO" id="GO:0103117">
    <property type="term" value="F:UDP-3-O-acyl-N-acetylglucosamine deacetylase activity"/>
    <property type="evidence" value="ECO:0007669"/>
    <property type="project" value="UniProtKB-UniRule"/>
</dbReference>
<keyword evidence="10 12" id="KW-0443">Lipid metabolism</keyword>
<comment type="pathway">
    <text evidence="3 12">Glycolipid biosynthesis; lipid IV(A) biosynthesis; lipid IV(A) from (3R)-3-hydroxytetradecanoyl-[acyl-carrier-protein] and UDP-N-acetyl-alpha-D-glucosamine: step 2/6.</text>
</comment>
<feature type="binding site" evidence="12">
    <location>
        <position position="248"/>
    </location>
    <ligand>
        <name>Zn(2+)</name>
        <dbReference type="ChEBI" id="CHEBI:29105"/>
    </ligand>
</feature>
<dbReference type="RefSeq" id="WP_244544738.1">
    <property type="nucleotide sequence ID" value="NZ_FOVR01000010.1"/>
</dbReference>
<comment type="similarity">
    <text evidence="12">Belongs to the LpxC family.</text>
</comment>
<dbReference type="HAMAP" id="MF_00388">
    <property type="entry name" value="LpxC"/>
    <property type="match status" value="1"/>
</dbReference>
<organism evidence="13 14">
    <name type="scientific">Cohaesibacter marisflavi</name>
    <dbReference type="NCBI Taxonomy" id="655353"/>
    <lineage>
        <taxon>Bacteria</taxon>
        <taxon>Pseudomonadati</taxon>
        <taxon>Pseudomonadota</taxon>
        <taxon>Alphaproteobacteria</taxon>
        <taxon>Hyphomicrobiales</taxon>
        <taxon>Cohaesibacteraceae</taxon>
    </lineage>
</organism>
<evidence type="ECO:0000256" key="6">
    <source>
        <dbReference type="ARBA" id="ARBA00022556"/>
    </source>
</evidence>
<evidence type="ECO:0000256" key="3">
    <source>
        <dbReference type="ARBA" id="ARBA00005002"/>
    </source>
</evidence>
<dbReference type="AlphaFoldDB" id="A0A1I5IXW6"/>
<evidence type="ECO:0000256" key="10">
    <source>
        <dbReference type="ARBA" id="ARBA00023098"/>
    </source>
</evidence>
<keyword evidence="6 12" id="KW-0441">Lipid A biosynthesis</keyword>
<dbReference type="SUPFAM" id="SSF54211">
    <property type="entry name" value="Ribosomal protein S5 domain 2-like"/>
    <property type="match status" value="2"/>
</dbReference>
<dbReference type="InterPro" id="IPR015870">
    <property type="entry name" value="UDP-acyl_N-AcGlcN_deAcase_N"/>
</dbReference>
<comment type="catalytic activity">
    <reaction evidence="11 12">
        <text>a UDP-3-O-[(3R)-3-hydroxyacyl]-N-acetyl-alpha-D-glucosamine + H2O = a UDP-3-O-[(3R)-3-hydroxyacyl]-alpha-D-glucosamine + acetate</text>
        <dbReference type="Rhea" id="RHEA:67816"/>
        <dbReference type="ChEBI" id="CHEBI:15377"/>
        <dbReference type="ChEBI" id="CHEBI:30089"/>
        <dbReference type="ChEBI" id="CHEBI:137740"/>
        <dbReference type="ChEBI" id="CHEBI:173225"/>
        <dbReference type="EC" id="3.5.1.108"/>
    </reaction>
</comment>
<protein>
    <recommendedName>
        <fullName evidence="4 12">UDP-3-O-acyl-N-acetylglucosamine deacetylase</fullName>
        <shortName evidence="12">UDP-3-O-acyl-GlcNAc deacetylase</shortName>
        <ecNumber evidence="4 12">3.5.1.108</ecNumber>
    </recommendedName>
    <alternativeName>
        <fullName evidence="12">UDP-3-O-[R-3-hydroxymyristoyl]-N-acetylglucosamine deacetylase</fullName>
    </alternativeName>
</protein>
<evidence type="ECO:0000256" key="8">
    <source>
        <dbReference type="ARBA" id="ARBA00022801"/>
    </source>
</evidence>
<dbReference type="STRING" id="655353.SAMN04488056_11055"/>
<dbReference type="PANTHER" id="PTHR33694:SF1">
    <property type="entry name" value="UDP-3-O-ACYL-N-ACETYLGLUCOSAMINE DEACETYLASE 1, MITOCHONDRIAL-RELATED"/>
    <property type="match status" value="1"/>
</dbReference>
<keyword evidence="9 12" id="KW-0862">Zinc</keyword>
<dbReference type="Gene3D" id="3.30.1700.10">
    <property type="entry name" value="lpxc deacetylase, domain 2"/>
    <property type="match status" value="1"/>
</dbReference>
<evidence type="ECO:0000256" key="4">
    <source>
        <dbReference type="ARBA" id="ARBA00012745"/>
    </source>
</evidence>
<gene>
    <name evidence="12" type="primary">lpxC</name>
    <name evidence="13" type="ORF">SAMN04488056_11055</name>
</gene>
<dbReference type="InterPro" id="IPR011334">
    <property type="entry name" value="UDP-acyl_GlcNac_deAcase_C"/>
</dbReference>
<evidence type="ECO:0000313" key="14">
    <source>
        <dbReference type="Proteomes" id="UP000199236"/>
    </source>
</evidence>
<dbReference type="EC" id="3.5.1.108" evidence="4 12"/>
<feature type="binding site" evidence="12">
    <location>
        <position position="244"/>
    </location>
    <ligand>
        <name>Zn(2+)</name>
        <dbReference type="ChEBI" id="CHEBI:29105"/>
    </ligand>
</feature>
<evidence type="ECO:0000256" key="9">
    <source>
        <dbReference type="ARBA" id="ARBA00022833"/>
    </source>
</evidence>
<dbReference type="InterPro" id="IPR020568">
    <property type="entry name" value="Ribosomal_Su5_D2-typ_SF"/>
</dbReference>
<dbReference type="EMBL" id="FOVR01000010">
    <property type="protein sequence ID" value="SFO65322.1"/>
    <property type="molecule type" value="Genomic_DNA"/>
</dbReference>
<comment type="cofactor">
    <cofactor evidence="1 12">
        <name>Zn(2+)</name>
        <dbReference type="ChEBI" id="CHEBI:29105"/>
    </cofactor>
</comment>
<dbReference type="Gene3D" id="3.30.230.20">
    <property type="entry name" value="lpxc deacetylase, domain 1"/>
    <property type="match status" value="1"/>
</dbReference>
<dbReference type="GO" id="GO:0016020">
    <property type="term" value="C:membrane"/>
    <property type="evidence" value="ECO:0007669"/>
    <property type="project" value="GOC"/>
</dbReference>
<evidence type="ECO:0000256" key="1">
    <source>
        <dbReference type="ARBA" id="ARBA00001947"/>
    </source>
</evidence>
<dbReference type="GO" id="GO:0009245">
    <property type="term" value="P:lipid A biosynthetic process"/>
    <property type="evidence" value="ECO:0007669"/>
    <property type="project" value="UniProtKB-UniRule"/>
</dbReference>
<keyword evidence="8 12" id="KW-0378">Hydrolase</keyword>
<keyword evidence="14" id="KW-1185">Reference proteome</keyword>
<dbReference type="Pfam" id="PF03331">
    <property type="entry name" value="LpxC"/>
    <property type="match status" value="1"/>
</dbReference>